<gene>
    <name evidence="1" type="ORF">O1611_g2274</name>
</gene>
<proteinExistence type="predicted"/>
<organism evidence="1 2">
    <name type="scientific">Lasiodiplodia mahajangana</name>
    <dbReference type="NCBI Taxonomy" id="1108764"/>
    <lineage>
        <taxon>Eukaryota</taxon>
        <taxon>Fungi</taxon>
        <taxon>Dikarya</taxon>
        <taxon>Ascomycota</taxon>
        <taxon>Pezizomycotina</taxon>
        <taxon>Dothideomycetes</taxon>
        <taxon>Dothideomycetes incertae sedis</taxon>
        <taxon>Botryosphaeriales</taxon>
        <taxon>Botryosphaeriaceae</taxon>
        <taxon>Lasiodiplodia</taxon>
    </lineage>
</organism>
<dbReference type="Proteomes" id="UP001153332">
    <property type="component" value="Unassembled WGS sequence"/>
</dbReference>
<keyword evidence="2" id="KW-1185">Reference proteome</keyword>
<dbReference type="EMBL" id="JAPUUL010000307">
    <property type="protein sequence ID" value="KAJ8131352.1"/>
    <property type="molecule type" value="Genomic_DNA"/>
</dbReference>
<evidence type="ECO:0000313" key="1">
    <source>
        <dbReference type="EMBL" id="KAJ8131352.1"/>
    </source>
</evidence>
<sequence length="287" mass="31990">MPSPVPDLLHGSHRERQHDRGQWKQLHASRGRSDPHPAWRPGSRVRDVSKEVLTAASTMYNLHQPYNHRDDVEHLLRPDASGYTHPLCHQGPTTTEEKDHFMLHIGGWRTKQVLTAIYVGNIPLCWPIVQRVFGKGAWAKPDDESDPNQPRTSSGKSPLRKRPFHNLLSGTITGLDQTNFDRTGDANEHNESRVRSTRIERPASENSKETIALTPDWHHNSNSTTVFAGASAGSTNGSTTREDGVSIVRTVEVSREERCEPVPAGIEVESTTRSSLTGDLSLRSEIV</sequence>
<evidence type="ECO:0000313" key="2">
    <source>
        <dbReference type="Proteomes" id="UP001153332"/>
    </source>
</evidence>
<protein>
    <submittedName>
        <fullName evidence="1">Uncharacterized protein</fullName>
    </submittedName>
</protein>
<reference evidence="1" key="1">
    <citation type="submission" date="2022-12" db="EMBL/GenBank/DDBJ databases">
        <title>Genome Sequence of Lasiodiplodia mahajangana.</title>
        <authorList>
            <person name="Buettner E."/>
        </authorList>
    </citation>
    <scope>NUCLEOTIDE SEQUENCE</scope>
    <source>
        <strain evidence="1">VT137</strain>
    </source>
</reference>
<comment type="caution">
    <text evidence="1">The sequence shown here is derived from an EMBL/GenBank/DDBJ whole genome shotgun (WGS) entry which is preliminary data.</text>
</comment>
<accession>A0ACC2JVQ5</accession>
<name>A0ACC2JVQ5_9PEZI</name>